<dbReference type="EMBL" id="MLCF01000004">
    <property type="protein sequence ID" value="OIV39241.1"/>
    <property type="molecule type" value="Genomic_DNA"/>
</dbReference>
<evidence type="ECO:0000313" key="2">
    <source>
        <dbReference type="EMBL" id="OIV39241.1"/>
    </source>
</evidence>
<name>A0A1J7C0J9_9ACTN</name>
<protein>
    <recommendedName>
        <fullName evidence="4">L,D-transpeptidase</fullName>
    </recommendedName>
</protein>
<organism evidence="2 3">
    <name type="scientific">Mangrovactinospora gilvigrisea</name>
    <dbReference type="NCBI Taxonomy" id="1428644"/>
    <lineage>
        <taxon>Bacteria</taxon>
        <taxon>Bacillati</taxon>
        <taxon>Actinomycetota</taxon>
        <taxon>Actinomycetes</taxon>
        <taxon>Kitasatosporales</taxon>
        <taxon>Streptomycetaceae</taxon>
        <taxon>Mangrovactinospora</taxon>
    </lineage>
</organism>
<dbReference type="RefSeq" id="WP_071654815.1">
    <property type="nucleotide sequence ID" value="NZ_MLCF01000004.1"/>
</dbReference>
<feature type="compositionally biased region" description="Low complexity" evidence="1">
    <location>
        <begin position="38"/>
        <end position="71"/>
    </location>
</feature>
<gene>
    <name evidence="2" type="ORF">BIV57_01780</name>
</gene>
<dbReference type="OrthoDB" id="5242394at2"/>
<evidence type="ECO:0000313" key="3">
    <source>
        <dbReference type="Proteomes" id="UP000243342"/>
    </source>
</evidence>
<dbReference type="AlphaFoldDB" id="A0A1J7C0J9"/>
<reference evidence="2 3" key="1">
    <citation type="submission" date="2016-10" db="EMBL/GenBank/DDBJ databases">
        <title>Genome sequence of Streptomyces gilvigriseus MUSC 26.</title>
        <authorList>
            <person name="Lee L.-H."/>
            <person name="Ser H.-L."/>
        </authorList>
    </citation>
    <scope>NUCLEOTIDE SEQUENCE [LARGE SCALE GENOMIC DNA]</scope>
    <source>
        <strain evidence="2 3">MUSC 26</strain>
    </source>
</reference>
<evidence type="ECO:0008006" key="4">
    <source>
        <dbReference type="Google" id="ProtNLM"/>
    </source>
</evidence>
<evidence type="ECO:0000256" key="1">
    <source>
        <dbReference type="SAM" id="MobiDB-lite"/>
    </source>
</evidence>
<sequence length="191" mass="18798">MRIGSGAIVAGLTVAAMAVLGGLAYQAQSSAPDRATYPKAGASASASPGASKGSASKGGSPSPAPVAVPADSGTGKRVVYSLGQHRVWLVKADGKASTVFAVAPSGVSPGVGRYAVQSRSEAVTGSDGVPIEHVVRFTVVNGVTIGFSAAVSGASPNPEKAAKTGGIREKRADGAKLWEFAPVGTGVVVVR</sequence>
<dbReference type="STRING" id="1428644.BIV57_01780"/>
<keyword evidence="3" id="KW-1185">Reference proteome</keyword>
<accession>A0A1J7C0J9</accession>
<comment type="caution">
    <text evidence="2">The sequence shown here is derived from an EMBL/GenBank/DDBJ whole genome shotgun (WGS) entry which is preliminary data.</text>
</comment>
<feature type="region of interest" description="Disordered" evidence="1">
    <location>
        <begin position="34"/>
        <end position="71"/>
    </location>
</feature>
<dbReference type="Proteomes" id="UP000243342">
    <property type="component" value="Unassembled WGS sequence"/>
</dbReference>
<proteinExistence type="predicted"/>